<comment type="caution">
    <text evidence="1">The sequence shown here is derived from an EMBL/GenBank/DDBJ whole genome shotgun (WGS) entry which is preliminary data.</text>
</comment>
<gene>
    <name evidence="1" type="ORF">GCM10023217_02410</name>
</gene>
<proteinExistence type="predicted"/>
<protein>
    <submittedName>
        <fullName evidence="1">DUF3027 domain-containing protein</fullName>
    </submittedName>
</protein>
<evidence type="ECO:0000313" key="2">
    <source>
        <dbReference type="Proteomes" id="UP001500822"/>
    </source>
</evidence>
<dbReference type="Proteomes" id="UP001500822">
    <property type="component" value="Unassembled WGS sequence"/>
</dbReference>
<dbReference type="EMBL" id="BAABIE010000001">
    <property type="protein sequence ID" value="GAA4738458.1"/>
    <property type="molecule type" value="Genomic_DNA"/>
</dbReference>
<reference evidence="2" key="1">
    <citation type="journal article" date="2019" name="Int. J. Syst. Evol. Microbiol.">
        <title>The Global Catalogue of Microorganisms (GCM) 10K type strain sequencing project: providing services to taxonomists for standard genome sequencing and annotation.</title>
        <authorList>
            <consortium name="The Broad Institute Genomics Platform"/>
            <consortium name="The Broad Institute Genome Sequencing Center for Infectious Disease"/>
            <person name="Wu L."/>
            <person name="Ma J."/>
        </authorList>
    </citation>
    <scope>NUCLEOTIDE SEQUENCE [LARGE SCALE GENOMIC DNA]</scope>
    <source>
        <strain evidence="2">JCM 18077</strain>
    </source>
</reference>
<accession>A0ABP8YWU0</accession>
<evidence type="ECO:0000313" key="1">
    <source>
        <dbReference type="EMBL" id="GAA4738458.1"/>
    </source>
</evidence>
<dbReference type="Pfam" id="PF11228">
    <property type="entry name" value="DUF3027"/>
    <property type="match status" value="1"/>
</dbReference>
<name>A0ABP8YWU0_9ACTN</name>
<sequence length="274" mass="28591">MGVPGRRGYALNVHFATALRHTEGVSVAAQATLLEQSEQIARQVLVADGEQPGEHLGARPEGEWAVAHSFAAQVPGYGGWHWCVVLAAAPGSDEVTVSEVVLLPGDGALLAPNWVPWAERISAGDLGPGDLLASPPDDPRLVPGQTDTLDVDPVDADQVGQVAAEIGLGRKRLLSYEGRAEAAQRWHDGDFGPESAMARNARYSCSTCGFFLPLAGALRAEFGVCANEFGADGHAVPLDYGCGAHSDTPMPAGGQGSPAFEAYDDGAVEIVESR</sequence>
<keyword evidence="2" id="KW-1185">Reference proteome</keyword>
<dbReference type="InterPro" id="IPR021391">
    <property type="entry name" value="DUF3027"/>
</dbReference>
<organism evidence="1 2">
    <name type="scientific">Gordonia alkaliphila</name>
    <dbReference type="NCBI Taxonomy" id="1053547"/>
    <lineage>
        <taxon>Bacteria</taxon>
        <taxon>Bacillati</taxon>
        <taxon>Actinomycetota</taxon>
        <taxon>Actinomycetes</taxon>
        <taxon>Mycobacteriales</taxon>
        <taxon>Gordoniaceae</taxon>
        <taxon>Gordonia</taxon>
    </lineage>
</organism>